<evidence type="ECO:0000256" key="4">
    <source>
        <dbReference type="ARBA" id="ARBA00004752"/>
    </source>
</evidence>
<keyword evidence="9 19" id="KW-0285">Flavoprotein</keyword>
<evidence type="ECO:0000259" key="20">
    <source>
        <dbReference type="Pfam" id="PF02873"/>
    </source>
</evidence>
<dbReference type="EMBL" id="NBIU01000005">
    <property type="protein sequence ID" value="PZT48583.1"/>
    <property type="molecule type" value="Genomic_DNA"/>
</dbReference>
<keyword evidence="22" id="KW-1185">Reference proteome</keyword>
<keyword evidence="13 19" id="KW-0573">Peptidoglycan synthesis</keyword>
<keyword evidence="15 19" id="KW-0131">Cell cycle</keyword>
<keyword evidence="8 19" id="KW-0132">Cell division</keyword>
<accession>A0A2W6PPD0</accession>
<dbReference type="GO" id="GO:0005829">
    <property type="term" value="C:cytosol"/>
    <property type="evidence" value="ECO:0007669"/>
    <property type="project" value="TreeGrafter"/>
</dbReference>
<evidence type="ECO:0000256" key="2">
    <source>
        <dbReference type="ARBA" id="ARBA00003921"/>
    </source>
</evidence>
<evidence type="ECO:0000256" key="13">
    <source>
        <dbReference type="ARBA" id="ARBA00022984"/>
    </source>
</evidence>
<dbReference type="HAMAP" id="MF_00037">
    <property type="entry name" value="MurB"/>
    <property type="match status" value="1"/>
</dbReference>
<evidence type="ECO:0000256" key="11">
    <source>
        <dbReference type="ARBA" id="ARBA00022857"/>
    </source>
</evidence>
<dbReference type="SUPFAM" id="SSF56194">
    <property type="entry name" value="Uridine diphospho-N-Acetylenolpyruvylglucosamine reductase, MurB, C-terminal domain"/>
    <property type="match status" value="1"/>
</dbReference>
<dbReference type="NCBIfam" id="NF010479">
    <property type="entry name" value="PRK13904.1"/>
    <property type="match status" value="1"/>
</dbReference>
<comment type="function">
    <text evidence="2 19">Cell wall formation.</text>
</comment>
<evidence type="ECO:0000256" key="1">
    <source>
        <dbReference type="ARBA" id="ARBA00001974"/>
    </source>
</evidence>
<dbReference type="InterPro" id="IPR036635">
    <property type="entry name" value="MurB_C_sf"/>
</dbReference>
<evidence type="ECO:0000256" key="7">
    <source>
        <dbReference type="ARBA" id="ARBA00022490"/>
    </source>
</evidence>
<dbReference type="InterPro" id="IPR016169">
    <property type="entry name" value="FAD-bd_PCMH_sub2"/>
</dbReference>
<feature type="active site" evidence="19">
    <location>
        <position position="153"/>
    </location>
</feature>
<comment type="subcellular location">
    <subcellularLocation>
        <location evidence="3 19">Cytoplasm</location>
    </subcellularLocation>
</comment>
<dbReference type="SUPFAM" id="SSF56176">
    <property type="entry name" value="FAD-binding/transporter-associated domain-like"/>
    <property type="match status" value="1"/>
</dbReference>
<evidence type="ECO:0000256" key="18">
    <source>
        <dbReference type="ARBA" id="ARBA00048914"/>
    </source>
</evidence>
<dbReference type="Pfam" id="PF02873">
    <property type="entry name" value="MurB_C"/>
    <property type="match status" value="1"/>
</dbReference>
<sequence>MQKKYIDFKTYSSIKVGGICEVYEISNPQDYYTLLQSGNPLNIIGKANNLLISPQAKNLIILSKDFDYIKDCGEYLEVGALTPSGKLYSYAKKHNLAGFEILRGLPGCIGGIIKMNAGLKEYEIKSSLLGILCLKNNPQLEFVKSDELSLEYRKSNINTLIFAGIFKKDKGFDENLPPLFASMRQNQPSEPSFGSCFKNPSNNYAGFLIESVGLKGKKFGKNKSLMFSQKHANFLVNLGDSSFLEVLDLIELAKKCVQEKHNILLEEEVQIFS</sequence>
<dbReference type="AlphaFoldDB" id="A0A2W6PPD0"/>
<evidence type="ECO:0000256" key="14">
    <source>
        <dbReference type="ARBA" id="ARBA00023002"/>
    </source>
</evidence>
<evidence type="ECO:0000256" key="5">
    <source>
        <dbReference type="ARBA" id="ARBA00012518"/>
    </source>
</evidence>
<dbReference type="InterPro" id="IPR011601">
    <property type="entry name" value="MurB_C"/>
</dbReference>
<feature type="active site" evidence="19">
    <location>
        <position position="268"/>
    </location>
</feature>
<comment type="caution">
    <text evidence="21">The sequence shown here is derived from an EMBL/GenBank/DDBJ whole genome shotgun (WGS) entry which is preliminary data.</text>
</comment>
<evidence type="ECO:0000256" key="6">
    <source>
        <dbReference type="ARBA" id="ARBA00015188"/>
    </source>
</evidence>
<proteinExistence type="inferred from homology"/>
<name>A0A2W6PPD0_9HELI</name>
<dbReference type="Gene3D" id="3.30.465.10">
    <property type="match status" value="1"/>
</dbReference>
<dbReference type="Gene3D" id="3.90.78.10">
    <property type="entry name" value="UDP-N-acetylenolpyruvoylglucosamine reductase, C-terminal domain"/>
    <property type="match status" value="1"/>
</dbReference>
<evidence type="ECO:0000256" key="16">
    <source>
        <dbReference type="ARBA" id="ARBA00023316"/>
    </source>
</evidence>
<comment type="similarity">
    <text evidence="19">Belongs to the MurB family.</text>
</comment>
<keyword evidence="10 19" id="KW-0274">FAD</keyword>
<evidence type="ECO:0000256" key="17">
    <source>
        <dbReference type="ARBA" id="ARBA00031026"/>
    </source>
</evidence>
<comment type="pathway">
    <text evidence="4 19">Cell wall biogenesis; peptidoglycan biosynthesis.</text>
</comment>
<evidence type="ECO:0000313" key="22">
    <source>
        <dbReference type="Proteomes" id="UP000249746"/>
    </source>
</evidence>
<comment type="catalytic activity">
    <reaction evidence="18 19">
        <text>UDP-N-acetyl-alpha-D-muramate + NADP(+) = UDP-N-acetyl-3-O-(1-carboxyvinyl)-alpha-D-glucosamine + NADPH + H(+)</text>
        <dbReference type="Rhea" id="RHEA:12248"/>
        <dbReference type="ChEBI" id="CHEBI:15378"/>
        <dbReference type="ChEBI" id="CHEBI:57783"/>
        <dbReference type="ChEBI" id="CHEBI:58349"/>
        <dbReference type="ChEBI" id="CHEBI:68483"/>
        <dbReference type="ChEBI" id="CHEBI:70757"/>
        <dbReference type="EC" id="1.3.1.98"/>
    </reaction>
</comment>
<keyword evidence="12 19" id="KW-0133">Cell shape</keyword>
<dbReference type="InterPro" id="IPR003170">
    <property type="entry name" value="MurB"/>
</dbReference>
<dbReference type="GO" id="GO:0008762">
    <property type="term" value="F:UDP-N-acetylmuramate dehydrogenase activity"/>
    <property type="evidence" value="ECO:0007669"/>
    <property type="project" value="UniProtKB-UniRule"/>
</dbReference>
<organism evidence="21 22">
    <name type="scientific">Helicobacter valdiviensis</name>
    <dbReference type="NCBI Taxonomy" id="1458358"/>
    <lineage>
        <taxon>Bacteria</taxon>
        <taxon>Pseudomonadati</taxon>
        <taxon>Campylobacterota</taxon>
        <taxon>Epsilonproteobacteria</taxon>
        <taxon>Campylobacterales</taxon>
        <taxon>Helicobacteraceae</taxon>
        <taxon>Helicobacter</taxon>
    </lineage>
</organism>
<keyword evidence="14 19" id="KW-0560">Oxidoreductase</keyword>
<dbReference type="PANTHER" id="PTHR21071:SF4">
    <property type="entry name" value="UDP-N-ACETYLENOLPYRUVOYLGLUCOSAMINE REDUCTASE"/>
    <property type="match status" value="1"/>
</dbReference>
<feature type="domain" description="UDP-N-acetylenolpyruvoylglucosamine reductase C-terminal" evidence="20">
    <location>
        <begin position="184"/>
        <end position="271"/>
    </location>
</feature>
<dbReference type="EC" id="1.3.1.98" evidence="5 19"/>
<evidence type="ECO:0000256" key="8">
    <source>
        <dbReference type="ARBA" id="ARBA00022618"/>
    </source>
</evidence>
<keyword evidence="7 19" id="KW-0963">Cytoplasm</keyword>
<dbReference type="NCBIfam" id="TIGR00179">
    <property type="entry name" value="murB"/>
    <property type="match status" value="1"/>
</dbReference>
<evidence type="ECO:0000256" key="15">
    <source>
        <dbReference type="ARBA" id="ARBA00023306"/>
    </source>
</evidence>
<keyword evidence="16 19" id="KW-0961">Cell wall biogenesis/degradation</keyword>
<dbReference type="GO" id="GO:0071555">
    <property type="term" value="P:cell wall organization"/>
    <property type="evidence" value="ECO:0007669"/>
    <property type="project" value="UniProtKB-KW"/>
</dbReference>
<keyword evidence="11 19" id="KW-0521">NADP</keyword>
<dbReference type="OrthoDB" id="9804753at2"/>
<evidence type="ECO:0000256" key="10">
    <source>
        <dbReference type="ARBA" id="ARBA00022827"/>
    </source>
</evidence>
<evidence type="ECO:0000256" key="9">
    <source>
        <dbReference type="ARBA" id="ARBA00022630"/>
    </source>
</evidence>
<evidence type="ECO:0000256" key="12">
    <source>
        <dbReference type="ARBA" id="ARBA00022960"/>
    </source>
</evidence>
<gene>
    <name evidence="19" type="primary">murB</name>
    <name evidence="21" type="ORF">B6S12_02770</name>
</gene>
<protein>
    <recommendedName>
        <fullName evidence="6 19">UDP-N-acetylenolpyruvoylglucosamine reductase</fullName>
        <ecNumber evidence="5 19">1.3.1.98</ecNumber>
    </recommendedName>
    <alternativeName>
        <fullName evidence="17 19">UDP-N-acetylmuramate dehydrogenase</fullName>
    </alternativeName>
</protein>
<dbReference type="Proteomes" id="UP000249746">
    <property type="component" value="Unassembled WGS sequence"/>
</dbReference>
<reference evidence="21 22" key="1">
    <citation type="submission" date="2017-03" db="EMBL/GenBank/DDBJ databases">
        <title>Genomic and clinical evidence uncovers the enterohepatic species Helicobacter valdiviensis as a potential human intestinal pathogen.</title>
        <authorList>
            <person name="Fresia P."/>
            <person name="Jara R."/>
            <person name="Sierra R."/>
            <person name="Ferres I."/>
            <person name="Greif G."/>
            <person name="Iraola G."/>
            <person name="Collado L."/>
        </authorList>
    </citation>
    <scope>NUCLEOTIDE SEQUENCE [LARGE SCALE GENOMIC DNA]</scope>
    <source>
        <strain evidence="21 22">WBE14</strain>
    </source>
</reference>
<dbReference type="InterPro" id="IPR036318">
    <property type="entry name" value="FAD-bd_PCMH-like_sf"/>
</dbReference>
<feature type="active site" description="Proton donor" evidence="19">
    <location>
        <position position="195"/>
    </location>
</feature>
<dbReference type="RefSeq" id="WP_111229303.1">
    <property type="nucleotide sequence ID" value="NZ_NBIU01000005.1"/>
</dbReference>
<comment type="cofactor">
    <cofactor evidence="1 19">
        <name>FAD</name>
        <dbReference type="ChEBI" id="CHEBI:57692"/>
    </cofactor>
</comment>
<dbReference type="GO" id="GO:0009252">
    <property type="term" value="P:peptidoglycan biosynthetic process"/>
    <property type="evidence" value="ECO:0007669"/>
    <property type="project" value="UniProtKB-UniRule"/>
</dbReference>
<dbReference type="PANTHER" id="PTHR21071">
    <property type="entry name" value="UDP-N-ACETYLENOLPYRUVOYLGLUCOSAMINE REDUCTASE"/>
    <property type="match status" value="1"/>
</dbReference>
<dbReference type="GO" id="GO:0050660">
    <property type="term" value="F:flavin adenine dinucleotide binding"/>
    <property type="evidence" value="ECO:0007669"/>
    <property type="project" value="InterPro"/>
</dbReference>
<dbReference type="GO" id="GO:0008360">
    <property type="term" value="P:regulation of cell shape"/>
    <property type="evidence" value="ECO:0007669"/>
    <property type="project" value="UniProtKB-KW"/>
</dbReference>
<dbReference type="UniPathway" id="UPA00219"/>
<dbReference type="GO" id="GO:0051301">
    <property type="term" value="P:cell division"/>
    <property type="evidence" value="ECO:0007669"/>
    <property type="project" value="UniProtKB-KW"/>
</dbReference>
<evidence type="ECO:0000256" key="3">
    <source>
        <dbReference type="ARBA" id="ARBA00004496"/>
    </source>
</evidence>
<evidence type="ECO:0000256" key="19">
    <source>
        <dbReference type="HAMAP-Rule" id="MF_00037"/>
    </source>
</evidence>
<evidence type="ECO:0000313" key="21">
    <source>
        <dbReference type="EMBL" id="PZT48583.1"/>
    </source>
</evidence>